<keyword evidence="2" id="KW-0378">Hydrolase</keyword>
<dbReference type="GO" id="GO:0017110">
    <property type="term" value="F:nucleoside diphosphate phosphatase activity"/>
    <property type="evidence" value="ECO:0007669"/>
    <property type="project" value="TreeGrafter"/>
</dbReference>
<comment type="similarity">
    <text evidence="1">Belongs to the GDA1/CD39 NTPase family.</text>
</comment>
<keyword evidence="3" id="KW-0732">Signal</keyword>
<evidence type="ECO:0000313" key="4">
    <source>
        <dbReference type="EMBL" id="RRT40959.1"/>
    </source>
</evidence>
<evidence type="ECO:0000256" key="3">
    <source>
        <dbReference type="SAM" id="SignalP"/>
    </source>
</evidence>
<dbReference type="InterPro" id="IPR000407">
    <property type="entry name" value="GDA1_CD39_NTPase"/>
</dbReference>
<dbReference type="Gene3D" id="3.30.420.40">
    <property type="match status" value="1"/>
</dbReference>
<dbReference type="GO" id="GO:0009134">
    <property type="term" value="P:nucleoside diphosphate catabolic process"/>
    <property type="evidence" value="ECO:0007669"/>
    <property type="project" value="TreeGrafter"/>
</dbReference>
<accession>A0A426XN82</accession>
<name>A0A426XN82_ENSVE</name>
<evidence type="ECO:0008006" key="6">
    <source>
        <dbReference type="Google" id="ProtNLM"/>
    </source>
</evidence>
<dbReference type="PANTHER" id="PTHR11782:SF116">
    <property type="entry name" value="APYRASE"/>
    <property type="match status" value="1"/>
</dbReference>
<feature type="signal peptide" evidence="3">
    <location>
        <begin position="1"/>
        <end position="25"/>
    </location>
</feature>
<comment type="caution">
    <text evidence="4">The sequence shown here is derived from an EMBL/GenBank/DDBJ whole genome shotgun (WGS) entry which is preliminary data.</text>
</comment>
<proteinExistence type="inferred from homology"/>
<dbReference type="EMBL" id="AMZH03018970">
    <property type="protein sequence ID" value="RRT40959.1"/>
    <property type="molecule type" value="Genomic_DNA"/>
</dbReference>
<evidence type="ECO:0000313" key="5">
    <source>
        <dbReference type="Proteomes" id="UP000287651"/>
    </source>
</evidence>
<sequence length="136" mass="14544">MARVGCLLPFLSLLFLVISLPATNGRVLVASGAAAVESPRYAVIFDAGSTGSRVHVYCFDDGLELIHIGNDIELFVKIKPGLSAYADDPKAAANSLLPLLEKAVSVIPEELRTKTPIRVGVNLSFSYYALSHNNSL</sequence>
<dbReference type="Pfam" id="PF01150">
    <property type="entry name" value="GDA1_CD39"/>
    <property type="match status" value="1"/>
</dbReference>
<feature type="chain" id="PRO_5019382098" description="Adenosine diphosphatase" evidence="3">
    <location>
        <begin position="26"/>
        <end position="136"/>
    </location>
</feature>
<evidence type="ECO:0000256" key="1">
    <source>
        <dbReference type="ARBA" id="ARBA00009283"/>
    </source>
</evidence>
<gene>
    <name evidence="4" type="ORF">B296_00058169</name>
</gene>
<reference evidence="4 5" key="1">
    <citation type="journal article" date="2014" name="Agronomy (Basel)">
        <title>A Draft Genome Sequence for Ensete ventricosum, the Drought-Tolerant Tree Against Hunger.</title>
        <authorList>
            <person name="Harrison J."/>
            <person name="Moore K.A."/>
            <person name="Paszkiewicz K."/>
            <person name="Jones T."/>
            <person name="Grant M."/>
            <person name="Ambacheew D."/>
            <person name="Muzemil S."/>
            <person name="Studholme D.J."/>
        </authorList>
    </citation>
    <scope>NUCLEOTIDE SEQUENCE [LARGE SCALE GENOMIC DNA]</scope>
</reference>
<dbReference type="AlphaFoldDB" id="A0A426XN82"/>
<protein>
    <recommendedName>
        <fullName evidence="6">Adenosine diphosphatase</fullName>
    </recommendedName>
</protein>
<organism evidence="4 5">
    <name type="scientific">Ensete ventricosum</name>
    <name type="common">Abyssinian banana</name>
    <name type="synonym">Musa ensete</name>
    <dbReference type="NCBI Taxonomy" id="4639"/>
    <lineage>
        <taxon>Eukaryota</taxon>
        <taxon>Viridiplantae</taxon>
        <taxon>Streptophyta</taxon>
        <taxon>Embryophyta</taxon>
        <taxon>Tracheophyta</taxon>
        <taxon>Spermatophyta</taxon>
        <taxon>Magnoliopsida</taxon>
        <taxon>Liliopsida</taxon>
        <taxon>Zingiberales</taxon>
        <taxon>Musaceae</taxon>
        <taxon>Ensete</taxon>
    </lineage>
</organism>
<dbReference type="Proteomes" id="UP000287651">
    <property type="component" value="Unassembled WGS sequence"/>
</dbReference>
<dbReference type="GO" id="GO:0016020">
    <property type="term" value="C:membrane"/>
    <property type="evidence" value="ECO:0007669"/>
    <property type="project" value="TreeGrafter"/>
</dbReference>
<evidence type="ECO:0000256" key="2">
    <source>
        <dbReference type="ARBA" id="ARBA00022801"/>
    </source>
</evidence>
<dbReference type="PANTHER" id="PTHR11782">
    <property type="entry name" value="ADENOSINE/GUANOSINE DIPHOSPHATASE"/>
    <property type="match status" value="1"/>
</dbReference>